<name>A0A1S7QQ02_9HYPH</name>
<sequence length="115" mass="12356">MIREKFAMERLADLPPLALAVFGATLAVIFAVRHFGISAGANIPPQKSQAAAQVAAVIVDPTALNNAAEAVRAHTAEAINMRKSFERGTDKICDAIDRLSDQVDDLQKEMIRRGG</sequence>
<protein>
    <submittedName>
        <fullName evidence="1">Uncharacterized protein</fullName>
    </submittedName>
</protein>
<evidence type="ECO:0000313" key="2">
    <source>
        <dbReference type="Proteomes" id="UP000191987"/>
    </source>
</evidence>
<dbReference type="AlphaFoldDB" id="A0A1S7QQ02"/>
<proteinExistence type="predicted"/>
<gene>
    <name evidence="1" type="ORF">AGR7C_Lc100011</name>
</gene>
<organism evidence="1 2">
    <name type="scientific">Agrobacterium deltaense Zutra 3/1</name>
    <dbReference type="NCBI Taxonomy" id="1183427"/>
    <lineage>
        <taxon>Bacteria</taxon>
        <taxon>Pseudomonadati</taxon>
        <taxon>Pseudomonadota</taxon>
        <taxon>Alphaproteobacteria</taxon>
        <taxon>Hyphomicrobiales</taxon>
        <taxon>Rhizobiaceae</taxon>
        <taxon>Rhizobium/Agrobacterium group</taxon>
        <taxon>Agrobacterium</taxon>
    </lineage>
</organism>
<dbReference type="Proteomes" id="UP000191987">
    <property type="component" value="Unassembled WGS sequence"/>
</dbReference>
<evidence type="ECO:0000313" key="1">
    <source>
        <dbReference type="EMBL" id="CUX40288.1"/>
    </source>
</evidence>
<dbReference type="EMBL" id="FBWG01000028">
    <property type="protein sequence ID" value="CUX40288.1"/>
    <property type="molecule type" value="Genomic_DNA"/>
</dbReference>
<accession>A0A1S7QQ02</accession>
<reference evidence="1 2" key="1">
    <citation type="submission" date="2016-01" db="EMBL/GenBank/DDBJ databases">
        <authorList>
            <person name="Oliw E.H."/>
        </authorList>
    </citation>
    <scope>NUCLEOTIDE SEQUENCE [LARGE SCALE GENOMIC DNA]</scope>
    <source>
        <strain evidence="1 2">Zutra 3-1</strain>
    </source>
</reference>